<reference evidence="2 3" key="1">
    <citation type="journal article" date="2023" name="Sci. Data">
        <title>Genome assembly of the Korean intertidal mud-creeper Batillaria attramentaria.</title>
        <authorList>
            <person name="Patra A.K."/>
            <person name="Ho P.T."/>
            <person name="Jun S."/>
            <person name="Lee S.J."/>
            <person name="Kim Y."/>
            <person name="Won Y.J."/>
        </authorList>
    </citation>
    <scope>NUCLEOTIDE SEQUENCE [LARGE SCALE GENOMIC DNA]</scope>
    <source>
        <strain evidence="2">Wonlab-2016</strain>
    </source>
</reference>
<feature type="compositionally biased region" description="Polar residues" evidence="1">
    <location>
        <begin position="36"/>
        <end position="45"/>
    </location>
</feature>
<name>A0ABD0M8C5_9CAEN</name>
<accession>A0ABD0M8C5</accession>
<feature type="region of interest" description="Disordered" evidence="1">
    <location>
        <begin position="1"/>
        <end position="45"/>
    </location>
</feature>
<keyword evidence="3" id="KW-1185">Reference proteome</keyword>
<gene>
    <name evidence="2" type="ORF">BaRGS_00001547</name>
</gene>
<dbReference type="AlphaFoldDB" id="A0ABD0M8C5"/>
<evidence type="ECO:0000313" key="3">
    <source>
        <dbReference type="Proteomes" id="UP001519460"/>
    </source>
</evidence>
<protein>
    <submittedName>
        <fullName evidence="2">Uncharacterized protein</fullName>
    </submittedName>
</protein>
<sequence length="68" mass="7592">MYSVKRAQDDSLRSEPRTTRCVASPGRLSAKRAQDDSVQSEPGTTQCVASPRRLVNELELVNFVEKLL</sequence>
<comment type="caution">
    <text evidence="2">The sequence shown here is derived from an EMBL/GenBank/DDBJ whole genome shotgun (WGS) entry which is preliminary data.</text>
</comment>
<feature type="compositionally biased region" description="Basic and acidic residues" evidence="1">
    <location>
        <begin position="1"/>
        <end position="18"/>
    </location>
</feature>
<dbReference type="Proteomes" id="UP001519460">
    <property type="component" value="Unassembled WGS sequence"/>
</dbReference>
<evidence type="ECO:0000313" key="2">
    <source>
        <dbReference type="EMBL" id="KAK7507612.1"/>
    </source>
</evidence>
<evidence type="ECO:0000256" key="1">
    <source>
        <dbReference type="SAM" id="MobiDB-lite"/>
    </source>
</evidence>
<dbReference type="EMBL" id="JACVVK020000004">
    <property type="protein sequence ID" value="KAK7507612.1"/>
    <property type="molecule type" value="Genomic_DNA"/>
</dbReference>
<organism evidence="2 3">
    <name type="scientific">Batillaria attramentaria</name>
    <dbReference type="NCBI Taxonomy" id="370345"/>
    <lineage>
        <taxon>Eukaryota</taxon>
        <taxon>Metazoa</taxon>
        <taxon>Spiralia</taxon>
        <taxon>Lophotrochozoa</taxon>
        <taxon>Mollusca</taxon>
        <taxon>Gastropoda</taxon>
        <taxon>Caenogastropoda</taxon>
        <taxon>Sorbeoconcha</taxon>
        <taxon>Cerithioidea</taxon>
        <taxon>Batillariidae</taxon>
        <taxon>Batillaria</taxon>
    </lineage>
</organism>
<proteinExistence type="predicted"/>